<evidence type="ECO:0000313" key="1">
    <source>
        <dbReference type="EnsemblPlants" id="Solyc04g025100.1.1.1"/>
    </source>
</evidence>
<dbReference type="EnsemblPlants" id="Solyc04g025100.1.1">
    <property type="protein sequence ID" value="Solyc04g025100.1.1.1"/>
    <property type="gene ID" value="Solyc04g025100.1"/>
</dbReference>
<protein>
    <submittedName>
        <fullName evidence="1">Uncharacterized protein</fullName>
    </submittedName>
</protein>
<keyword evidence="2" id="KW-1185">Reference proteome</keyword>
<dbReference type="AlphaFoldDB" id="A0A3Q7FZC3"/>
<dbReference type="Proteomes" id="UP000004994">
    <property type="component" value="Chromosome 4"/>
</dbReference>
<name>A0A3Q7FZC3_SOLLC</name>
<dbReference type="PaxDb" id="4081-Solyc04g025100.1.1"/>
<evidence type="ECO:0000313" key="2">
    <source>
        <dbReference type="Proteomes" id="UP000004994"/>
    </source>
</evidence>
<sequence>MYDFLVFFAYAKEKPSRKHQQILLGIDIDKSNLRLQEQNTKGGYWKQSISPCHY</sequence>
<proteinExistence type="predicted"/>
<dbReference type="Gramene" id="Solyc04g025100.1.1">
    <property type="protein sequence ID" value="Solyc04g025100.1.1.1"/>
    <property type="gene ID" value="Solyc04g025100.1"/>
</dbReference>
<accession>A0A3Q7FZC3</accession>
<dbReference type="InParanoid" id="A0A3Q7FZC3"/>
<reference evidence="1" key="1">
    <citation type="journal article" date="2012" name="Nature">
        <title>The tomato genome sequence provides insights into fleshy fruit evolution.</title>
        <authorList>
            <consortium name="Tomato Genome Consortium"/>
        </authorList>
    </citation>
    <scope>NUCLEOTIDE SEQUENCE [LARGE SCALE GENOMIC DNA]</scope>
    <source>
        <strain evidence="1">cv. Heinz 1706</strain>
    </source>
</reference>
<organism evidence="1">
    <name type="scientific">Solanum lycopersicum</name>
    <name type="common">Tomato</name>
    <name type="synonym">Lycopersicon esculentum</name>
    <dbReference type="NCBI Taxonomy" id="4081"/>
    <lineage>
        <taxon>Eukaryota</taxon>
        <taxon>Viridiplantae</taxon>
        <taxon>Streptophyta</taxon>
        <taxon>Embryophyta</taxon>
        <taxon>Tracheophyta</taxon>
        <taxon>Spermatophyta</taxon>
        <taxon>Magnoliopsida</taxon>
        <taxon>eudicotyledons</taxon>
        <taxon>Gunneridae</taxon>
        <taxon>Pentapetalae</taxon>
        <taxon>asterids</taxon>
        <taxon>lamiids</taxon>
        <taxon>Solanales</taxon>
        <taxon>Solanaceae</taxon>
        <taxon>Solanoideae</taxon>
        <taxon>Solaneae</taxon>
        <taxon>Solanum</taxon>
        <taxon>Solanum subgen. Lycopersicon</taxon>
    </lineage>
</organism>
<reference evidence="1" key="2">
    <citation type="submission" date="2019-01" db="UniProtKB">
        <authorList>
            <consortium name="EnsemblPlants"/>
        </authorList>
    </citation>
    <scope>IDENTIFICATION</scope>
    <source>
        <strain evidence="1">cv. Heinz 1706</strain>
    </source>
</reference>